<evidence type="ECO:0000313" key="2">
    <source>
        <dbReference type="EMBL" id="UWQ42898.1"/>
    </source>
</evidence>
<proteinExistence type="predicted"/>
<accession>A0ABY5WN51</accession>
<dbReference type="RefSeq" id="WP_259965477.1">
    <property type="nucleotide sequence ID" value="NZ_CP081051.1"/>
</dbReference>
<keyword evidence="1" id="KW-0472">Membrane</keyword>
<sequence length="104" mass="11731">MTAPNSSQLLLYGNKLLVVSALCIGGFTMALMFRVAPLLFWVGVTVFAIRTLADFLYFHKSPPETRQEFREPGRLMNFNHALPISAEWAVMCLSFWGTFIWIGG</sequence>
<feature type="transmembrane region" description="Helical" evidence="1">
    <location>
        <begin position="80"/>
        <end position="102"/>
    </location>
</feature>
<organism evidence="2 3">
    <name type="scientific">Leisingera aquaemixtae</name>
    <dbReference type="NCBI Taxonomy" id="1396826"/>
    <lineage>
        <taxon>Bacteria</taxon>
        <taxon>Pseudomonadati</taxon>
        <taxon>Pseudomonadota</taxon>
        <taxon>Alphaproteobacteria</taxon>
        <taxon>Rhodobacterales</taxon>
        <taxon>Roseobacteraceae</taxon>
        <taxon>Leisingera</taxon>
    </lineage>
</organism>
<protein>
    <submittedName>
        <fullName evidence="2">Uncharacterized protein</fullName>
    </submittedName>
</protein>
<keyword evidence="1" id="KW-0812">Transmembrane</keyword>
<keyword evidence="3" id="KW-1185">Reference proteome</keyword>
<feature type="transmembrane region" description="Helical" evidence="1">
    <location>
        <begin position="38"/>
        <end position="59"/>
    </location>
</feature>
<reference evidence="2" key="1">
    <citation type="submission" date="2021-08" db="EMBL/GenBank/DDBJ databases">
        <authorList>
            <person name="Nwanade C."/>
            <person name="Wang M."/>
            <person name="Masoudi A."/>
            <person name="Yu Z."/>
            <person name="Liu J."/>
        </authorList>
    </citation>
    <scope>NUCLEOTIDE SEQUENCE</scope>
    <source>
        <strain evidence="2">S166</strain>
    </source>
</reference>
<dbReference type="Proteomes" id="UP001058514">
    <property type="component" value="Chromosome"/>
</dbReference>
<gene>
    <name evidence="2" type="ORF">K3718_07355</name>
</gene>
<feature type="transmembrane region" description="Helical" evidence="1">
    <location>
        <begin position="12"/>
        <end position="32"/>
    </location>
</feature>
<evidence type="ECO:0000313" key="3">
    <source>
        <dbReference type="Proteomes" id="UP001058514"/>
    </source>
</evidence>
<keyword evidence="1" id="KW-1133">Transmembrane helix</keyword>
<name>A0ABY5WN51_9RHOB</name>
<evidence type="ECO:0000256" key="1">
    <source>
        <dbReference type="SAM" id="Phobius"/>
    </source>
</evidence>
<dbReference type="EMBL" id="CP081051">
    <property type="protein sequence ID" value="UWQ42898.1"/>
    <property type="molecule type" value="Genomic_DNA"/>
</dbReference>